<dbReference type="InterPro" id="IPR029020">
    <property type="entry name" value="Ammonium/urea_transptr"/>
</dbReference>
<dbReference type="Pfam" id="PF00909">
    <property type="entry name" value="Ammonium_transp"/>
    <property type="match status" value="1"/>
</dbReference>
<dbReference type="SUPFAM" id="SSF111352">
    <property type="entry name" value="Ammonium transporter"/>
    <property type="match status" value="1"/>
</dbReference>
<dbReference type="InterPro" id="IPR024041">
    <property type="entry name" value="NH4_transpt_AmtB-like_dom"/>
</dbReference>
<dbReference type="Proteomes" id="UP001428341">
    <property type="component" value="Unassembled WGS sequence"/>
</dbReference>
<reference evidence="6 7" key="1">
    <citation type="submission" date="2024-05" db="EMBL/GenBank/DDBJ databases">
        <title>Haplotype-resolved chromosome-level genome assembly of Huyou (Citrus changshanensis).</title>
        <authorList>
            <person name="Miao C."/>
            <person name="Chen W."/>
            <person name="Wu Y."/>
            <person name="Wang L."/>
            <person name="Zhao S."/>
            <person name="Grierson D."/>
            <person name="Xu C."/>
            <person name="Chen K."/>
        </authorList>
    </citation>
    <scope>NUCLEOTIDE SEQUENCE [LARGE SCALE GENOMIC DNA]</scope>
    <source>
        <strain evidence="6">01-14</strain>
        <tissue evidence="6">Leaf</tissue>
    </source>
</reference>
<evidence type="ECO:0000256" key="4">
    <source>
        <dbReference type="ARBA" id="ARBA00023136"/>
    </source>
</evidence>
<proteinExistence type="predicted"/>
<evidence type="ECO:0000256" key="2">
    <source>
        <dbReference type="ARBA" id="ARBA00022692"/>
    </source>
</evidence>
<evidence type="ECO:0000256" key="3">
    <source>
        <dbReference type="ARBA" id="ARBA00022989"/>
    </source>
</evidence>
<dbReference type="GO" id="GO:0097272">
    <property type="term" value="P:ammonium homeostasis"/>
    <property type="evidence" value="ECO:0007669"/>
    <property type="project" value="TreeGrafter"/>
</dbReference>
<dbReference type="PANTHER" id="PTHR11730:SF95">
    <property type="entry name" value="AMMONIUM TRANSPORTER 1 MEMBER 3"/>
    <property type="match status" value="1"/>
</dbReference>
<accession>A0AAP0LQB3</accession>
<keyword evidence="4" id="KW-0472">Membrane</keyword>
<keyword evidence="7" id="KW-1185">Reference proteome</keyword>
<dbReference type="GO" id="GO:0008519">
    <property type="term" value="F:ammonium channel activity"/>
    <property type="evidence" value="ECO:0007669"/>
    <property type="project" value="InterPro"/>
</dbReference>
<name>A0AAP0LQB3_9ROSI</name>
<evidence type="ECO:0000256" key="1">
    <source>
        <dbReference type="ARBA" id="ARBA00004141"/>
    </source>
</evidence>
<dbReference type="Gene3D" id="1.10.3430.10">
    <property type="entry name" value="Ammonium transporter AmtB like domains"/>
    <property type="match status" value="1"/>
</dbReference>
<keyword evidence="2" id="KW-0812">Transmembrane</keyword>
<dbReference type="GO" id="GO:0005886">
    <property type="term" value="C:plasma membrane"/>
    <property type="evidence" value="ECO:0007669"/>
    <property type="project" value="TreeGrafter"/>
</dbReference>
<evidence type="ECO:0000313" key="7">
    <source>
        <dbReference type="Proteomes" id="UP001428341"/>
    </source>
</evidence>
<evidence type="ECO:0000313" key="6">
    <source>
        <dbReference type="EMBL" id="KAK9176219.1"/>
    </source>
</evidence>
<organism evidence="6 7">
    <name type="scientific">Citrus x changshan-huyou</name>
    <dbReference type="NCBI Taxonomy" id="2935761"/>
    <lineage>
        <taxon>Eukaryota</taxon>
        <taxon>Viridiplantae</taxon>
        <taxon>Streptophyta</taxon>
        <taxon>Embryophyta</taxon>
        <taxon>Tracheophyta</taxon>
        <taxon>Spermatophyta</taxon>
        <taxon>Magnoliopsida</taxon>
        <taxon>eudicotyledons</taxon>
        <taxon>Gunneridae</taxon>
        <taxon>Pentapetalae</taxon>
        <taxon>rosids</taxon>
        <taxon>malvids</taxon>
        <taxon>Sapindales</taxon>
        <taxon>Rutaceae</taxon>
        <taxon>Aurantioideae</taxon>
        <taxon>Citrus</taxon>
    </lineage>
</organism>
<keyword evidence="3" id="KW-1133">Transmembrane helix</keyword>
<sequence>MGRTPVTTTLAAQMITRGPLEYLRCLKWGAWRGCCNHIGLAVVEPWAAMVRPYFAPWVLIGLNILAIKLNFDDPLEATRLHGGWGFIGSQVTELSAIVGWVRETMGPLFHALHKLKMLRILEDEEITGLDISSDSGYAYVCSSSRKSSSLLC</sequence>
<dbReference type="AlphaFoldDB" id="A0AAP0LQB3"/>
<dbReference type="EMBL" id="JBCGBO010000025">
    <property type="protein sequence ID" value="KAK9176219.1"/>
    <property type="molecule type" value="Genomic_DNA"/>
</dbReference>
<protein>
    <recommendedName>
        <fullName evidence="5">Ammonium transporter AmtB-like domain-containing protein</fullName>
    </recommendedName>
</protein>
<gene>
    <name evidence="6" type="ORF">WN944_028233</name>
</gene>
<evidence type="ECO:0000259" key="5">
    <source>
        <dbReference type="Pfam" id="PF00909"/>
    </source>
</evidence>
<dbReference type="PANTHER" id="PTHR11730">
    <property type="entry name" value="AMMONIUM TRANSPORTER"/>
    <property type="match status" value="1"/>
</dbReference>
<comment type="caution">
    <text evidence="6">The sequence shown here is derived from an EMBL/GenBank/DDBJ whole genome shotgun (WGS) entry which is preliminary data.</text>
</comment>
<comment type="subcellular location">
    <subcellularLocation>
        <location evidence="1">Membrane</location>
        <topology evidence="1">Multi-pass membrane protein</topology>
    </subcellularLocation>
</comment>
<feature type="domain" description="Ammonium transporter AmtB-like" evidence="5">
    <location>
        <begin position="41"/>
        <end position="90"/>
    </location>
</feature>